<dbReference type="EC" id="2.7.7.65" evidence="9"/>
<reference evidence="9 10" key="1">
    <citation type="submission" date="2024-02" db="EMBL/GenBank/DDBJ databases">
        <title>Draft genome sequence of Collimonas sp. strain H4R21, an effective mineral-weathering bacterial strain isolated from the beech rhizosphere.</title>
        <authorList>
            <person name="Morin E."/>
            <person name="Uroz S."/>
            <person name="Leveau J.H.J."/>
            <person name="Kumar R."/>
            <person name="Rey M.W."/>
            <person name="Pham J."/>
        </authorList>
    </citation>
    <scope>NUCLEOTIDE SEQUENCE [LARGE SCALE GENOMIC DNA]</scope>
    <source>
        <strain evidence="9 10">H4R21</strain>
    </source>
</reference>
<keyword evidence="9" id="KW-0548">Nucleotidyltransferase</keyword>
<dbReference type="InterPro" id="IPR033479">
    <property type="entry name" value="dCache_1"/>
</dbReference>
<keyword evidence="4 6" id="KW-1133">Transmembrane helix</keyword>
<feature type="domain" description="GGDEF" evidence="8">
    <location>
        <begin position="406"/>
        <end position="540"/>
    </location>
</feature>
<dbReference type="Gene3D" id="6.10.340.10">
    <property type="match status" value="1"/>
</dbReference>
<dbReference type="RefSeq" id="WP_342830492.1">
    <property type="nucleotide sequence ID" value="NZ_JBANDC010000012.1"/>
</dbReference>
<dbReference type="InterPro" id="IPR029787">
    <property type="entry name" value="Nucleotide_cyclase"/>
</dbReference>
<evidence type="ECO:0000256" key="5">
    <source>
        <dbReference type="ARBA" id="ARBA00023136"/>
    </source>
</evidence>
<dbReference type="InterPro" id="IPR043128">
    <property type="entry name" value="Rev_trsase/Diguanyl_cyclase"/>
</dbReference>
<evidence type="ECO:0000313" key="10">
    <source>
        <dbReference type="Proteomes" id="UP001495910"/>
    </source>
</evidence>
<dbReference type="Pfam" id="PF02743">
    <property type="entry name" value="dCache_1"/>
    <property type="match status" value="1"/>
</dbReference>
<dbReference type="CDD" id="cd18773">
    <property type="entry name" value="PDC1_HK_sensor"/>
    <property type="match status" value="1"/>
</dbReference>
<evidence type="ECO:0000256" key="4">
    <source>
        <dbReference type="ARBA" id="ARBA00022989"/>
    </source>
</evidence>
<evidence type="ECO:0000256" key="6">
    <source>
        <dbReference type="SAM" id="Phobius"/>
    </source>
</evidence>
<feature type="domain" description="HAMP" evidence="7">
    <location>
        <begin position="311"/>
        <end position="363"/>
    </location>
</feature>
<dbReference type="SMART" id="SM00267">
    <property type="entry name" value="GGDEF"/>
    <property type="match status" value="1"/>
</dbReference>
<dbReference type="Gene3D" id="3.30.70.270">
    <property type="match status" value="1"/>
</dbReference>
<dbReference type="EMBL" id="JBANDC010000012">
    <property type="protein sequence ID" value="MEM4989235.1"/>
    <property type="molecule type" value="Genomic_DNA"/>
</dbReference>
<proteinExistence type="predicted"/>
<keyword evidence="5 6" id="KW-0472">Membrane</keyword>
<dbReference type="SMART" id="SM00304">
    <property type="entry name" value="HAMP"/>
    <property type="match status" value="1"/>
</dbReference>
<dbReference type="PROSITE" id="PS50887">
    <property type="entry name" value="GGDEF"/>
    <property type="match status" value="1"/>
</dbReference>
<name>A0ABU9PZ11_9BURK</name>
<protein>
    <submittedName>
        <fullName evidence="9">Diguanylate cyclase</fullName>
        <ecNumber evidence="9">2.7.7.65</ecNumber>
    </submittedName>
</protein>
<feature type="transmembrane region" description="Helical" evidence="6">
    <location>
        <begin position="289"/>
        <end position="309"/>
    </location>
</feature>
<dbReference type="InterPro" id="IPR003660">
    <property type="entry name" value="HAMP_dom"/>
</dbReference>
<dbReference type="InterPro" id="IPR000160">
    <property type="entry name" value="GGDEF_dom"/>
</dbReference>
<dbReference type="SUPFAM" id="SSF158472">
    <property type="entry name" value="HAMP domain-like"/>
    <property type="match status" value="1"/>
</dbReference>
<dbReference type="CDD" id="cd18774">
    <property type="entry name" value="PDC2_HK_sensor"/>
    <property type="match status" value="1"/>
</dbReference>
<feature type="transmembrane region" description="Helical" evidence="6">
    <location>
        <begin position="12"/>
        <end position="34"/>
    </location>
</feature>
<dbReference type="PROSITE" id="PS50885">
    <property type="entry name" value="HAMP"/>
    <property type="match status" value="1"/>
</dbReference>
<dbReference type="Pfam" id="PF00672">
    <property type="entry name" value="HAMP"/>
    <property type="match status" value="1"/>
</dbReference>
<dbReference type="CDD" id="cd01949">
    <property type="entry name" value="GGDEF"/>
    <property type="match status" value="1"/>
</dbReference>
<evidence type="ECO:0000259" key="7">
    <source>
        <dbReference type="PROSITE" id="PS50885"/>
    </source>
</evidence>
<dbReference type="GO" id="GO:0052621">
    <property type="term" value="F:diguanylate cyclase activity"/>
    <property type="evidence" value="ECO:0007669"/>
    <property type="project" value="UniProtKB-EC"/>
</dbReference>
<evidence type="ECO:0000313" key="9">
    <source>
        <dbReference type="EMBL" id="MEM4989235.1"/>
    </source>
</evidence>
<gene>
    <name evidence="9" type="ORF">V8G57_17735</name>
</gene>
<keyword evidence="3 6" id="KW-0812">Transmembrane</keyword>
<evidence type="ECO:0000256" key="3">
    <source>
        <dbReference type="ARBA" id="ARBA00022692"/>
    </source>
</evidence>
<evidence type="ECO:0000259" key="8">
    <source>
        <dbReference type="PROSITE" id="PS50887"/>
    </source>
</evidence>
<dbReference type="Pfam" id="PF00990">
    <property type="entry name" value="GGDEF"/>
    <property type="match status" value="1"/>
</dbReference>
<comment type="subcellular location">
    <subcellularLocation>
        <location evidence="1">Cell membrane</location>
        <topology evidence="1">Multi-pass membrane protein</topology>
    </subcellularLocation>
</comment>
<keyword evidence="2" id="KW-1003">Cell membrane</keyword>
<keyword evidence="10" id="KW-1185">Reference proteome</keyword>
<accession>A0ABU9PZ11</accession>
<comment type="caution">
    <text evidence="9">The sequence shown here is derived from an EMBL/GenBank/DDBJ whole genome shotgun (WGS) entry which is preliminary data.</text>
</comment>
<keyword evidence="9" id="KW-0808">Transferase</keyword>
<organism evidence="9 10">
    <name type="scientific">Collimonas rhizosphaerae</name>
    <dbReference type="NCBI Taxonomy" id="3126357"/>
    <lineage>
        <taxon>Bacteria</taxon>
        <taxon>Pseudomonadati</taxon>
        <taxon>Pseudomonadota</taxon>
        <taxon>Betaproteobacteria</taxon>
        <taxon>Burkholderiales</taxon>
        <taxon>Oxalobacteraceae</taxon>
        <taxon>Collimonas</taxon>
    </lineage>
</organism>
<evidence type="ECO:0000256" key="1">
    <source>
        <dbReference type="ARBA" id="ARBA00004651"/>
    </source>
</evidence>
<dbReference type="InterPro" id="IPR052163">
    <property type="entry name" value="DGC-Regulatory_Protein"/>
</dbReference>
<dbReference type="PANTHER" id="PTHR46663">
    <property type="entry name" value="DIGUANYLATE CYCLASE DGCT-RELATED"/>
    <property type="match status" value="1"/>
</dbReference>
<dbReference type="Proteomes" id="UP001495910">
    <property type="component" value="Unassembled WGS sequence"/>
</dbReference>
<sequence length="547" mass="59207">MPIFQSIKFRLIGLGILIIVAGIGLRLFFALPFAQGLLREEVAAQQLSIASYIARDIDHSVQARQALIAELSSALPPTLLQQPEKLTVWLEERQRVNPLFNSGLLVVKPDGDGLLAEYPVVAGRSKLAFSGIAWFQAALQADAPVMGRPQRGRANGEPILIMAAPVRNAARQVVAVLAGVVVLNTPGFLDRLQETQLGVSGGFLLVSPADKLFVGASDPAMVLKPTPPTGVNLLHDRAMAGYRGTGITINAKGVEELSAMVTVPSTGWFVVARMPTAEVFHPINAMLGFYLKNTLLIVVGMIAIMMLLLPRTLRPLTDAAHAMREMADGKRQLAPLPVGRQDEVGSLVLGFNYLVERLRDKEMALKESEARMAFMAHHDALTGLCNRAMLEDRLQQVMARAQRDSTHFALLFCDLDDFKPINDEYGHEAGDAILCQVAARLLDGRRNTDTVARLGGDEFVILLTDLTDTRNAAIGVAQQLLAAIGIPFNIAGTIFELSASIGIALYGGASISTSQLMSQADIAMYQAKRAGKNEFFVFVEALESYNV</sequence>
<dbReference type="NCBIfam" id="TIGR00254">
    <property type="entry name" value="GGDEF"/>
    <property type="match status" value="1"/>
</dbReference>
<dbReference type="CDD" id="cd06225">
    <property type="entry name" value="HAMP"/>
    <property type="match status" value="1"/>
</dbReference>
<dbReference type="Gene3D" id="3.30.450.20">
    <property type="entry name" value="PAS domain"/>
    <property type="match status" value="1"/>
</dbReference>
<evidence type="ECO:0000256" key="2">
    <source>
        <dbReference type="ARBA" id="ARBA00022475"/>
    </source>
</evidence>
<dbReference type="PANTHER" id="PTHR46663:SF3">
    <property type="entry name" value="SLL0267 PROTEIN"/>
    <property type="match status" value="1"/>
</dbReference>
<dbReference type="SUPFAM" id="SSF55073">
    <property type="entry name" value="Nucleotide cyclase"/>
    <property type="match status" value="1"/>
</dbReference>